<dbReference type="EMBL" id="NFZW01000003">
    <property type="protein sequence ID" value="RFA38635.1"/>
    <property type="molecule type" value="Genomic_DNA"/>
</dbReference>
<evidence type="ECO:0000313" key="1">
    <source>
        <dbReference type="EMBL" id="RFA38635.1"/>
    </source>
</evidence>
<name>A0A3E0X0C4_9GAMM</name>
<accession>A0A3E0X0C4</accession>
<reference evidence="2" key="1">
    <citation type="submission" date="2017-05" db="EMBL/GenBank/DDBJ databases">
        <authorList>
            <person name="Sharma S."/>
            <person name="Sidhu C."/>
            <person name="Pinnaka A.K."/>
        </authorList>
    </citation>
    <scope>NUCLEOTIDE SEQUENCE [LARGE SCALE GENOMIC DNA]</scope>
    <source>
        <strain evidence="2">AK93</strain>
    </source>
</reference>
<dbReference type="RefSeq" id="WP_116302363.1">
    <property type="nucleotide sequence ID" value="NZ_NFZV01000010.1"/>
</dbReference>
<evidence type="ECO:0000313" key="2">
    <source>
        <dbReference type="Proteomes" id="UP000256763"/>
    </source>
</evidence>
<gene>
    <name evidence="1" type="ORF">CAL65_04695</name>
</gene>
<proteinExistence type="predicted"/>
<dbReference type="Proteomes" id="UP000256763">
    <property type="component" value="Unassembled WGS sequence"/>
</dbReference>
<comment type="caution">
    <text evidence="1">The sequence shown here is derived from an EMBL/GenBank/DDBJ whole genome shotgun (WGS) entry which is preliminary data.</text>
</comment>
<keyword evidence="2" id="KW-1185">Reference proteome</keyword>
<dbReference type="AlphaFoldDB" id="A0A3E0X0C4"/>
<protein>
    <submittedName>
        <fullName evidence="1">Uncharacterized protein</fullName>
    </submittedName>
</protein>
<dbReference type="OrthoDB" id="6182044at2"/>
<sequence length="137" mass="15088">MEIEGFEDLLKVARQQPEPQRLLFVFAKPVLPKDPDPEEVRRFEAGRGGALQPLMSVDKRPEDLSSFQALCKEADSRNPEWKMVFVAALAGAGDKPPSSETVDASLEVMINTIQSGGDISRYLAFDRGGDLLAISLR</sequence>
<organism evidence="1 2">
    <name type="scientific">Alkalilimnicola ehrlichii</name>
    <dbReference type="NCBI Taxonomy" id="351052"/>
    <lineage>
        <taxon>Bacteria</taxon>
        <taxon>Pseudomonadati</taxon>
        <taxon>Pseudomonadota</taxon>
        <taxon>Gammaproteobacteria</taxon>
        <taxon>Chromatiales</taxon>
        <taxon>Ectothiorhodospiraceae</taxon>
        <taxon>Alkalilimnicola</taxon>
    </lineage>
</organism>